<accession>A0A0C1UGC3</accession>
<keyword evidence="2" id="KW-0808">Transferase</keyword>
<sequence length="186" mass="22118">MSRLYGKNIMLREYKREDLPCIRKWVNDHEIIDMLSDIFLSPHTLNFTENYLNSILENTSSNTANFIIALKETEEYIGQIDLLKIDWKNRIANMGIVIGRTDFLSRGYGYEAIKLLQNYAFNRLNLNKLELSVHDYNIRAYKCYLKCGFKEEGRRRQAFYINGKYTDYIIMGILKDEFDMDSEIKY</sequence>
<dbReference type="GO" id="GO:0016747">
    <property type="term" value="F:acyltransferase activity, transferring groups other than amino-acyl groups"/>
    <property type="evidence" value="ECO:0007669"/>
    <property type="project" value="InterPro"/>
</dbReference>
<keyword evidence="3" id="KW-1185">Reference proteome</keyword>
<evidence type="ECO:0000313" key="3">
    <source>
        <dbReference type="Proteomes" id="UP000031366"/>
    </source>
</evidence>
<dbReference type="OrthoDB" id="9795206at2"/>
<organism evidence="2 3">
    <name type="scientific">Clostridium argentinense CDC 2741</name>
    <dbReference type="NCBI Taxonomy" id="1418104"/>
    <lineage>
        <taxon>Bacteria</taxon>
        <taxon>Bacillati</taxon>
        <taxon>Bacillota</taxon>
        <taxon>Clostridia</taxon>
        <taxon>Eubacteriales</taxon>
        <taxon>Clostridiaceae</taxon>
        <taxon>Clostridium</taxon>
    </lineage>
</organism>
<dbReference type="PANTHER" id="PTHR43415:SF3">
    <property type="entry name" value="GNAT-FAMILY ACETYLTRANSFERASE"/>
    <property type="match status" value="1"/>
</dbReference>
<comment type="caution">
    <text evidence="2">The sequence shown here is derived from an EMBL/GenBank/DDBJ whole genome shotgun (WGS) entry which is preliminary data.</text>
</comment>
<dbReference type="Gene3D" id="3.40.630.30">
    <property type="match status" value="1"/>
</dbReference>
<dbReference type="EMBL" id="AYSO01000017">
    <property type="protein sequence ID" value="KIE46460.1"/>
    <property type="molecule type" value="Genomic_DNA"/>
</dbReference>
<name>A0A0C1UGC3_9CLOT</name>
<dbReference type="STRING" id="29341.RSJ17_15870"/>
<evidence type="ECO:0000259" key="1">
    <source>
        <dbReference type="PROSITE" id="PS51186"/>
    </source>
</evidence>
<dbReference type="Proteomes" id="UP000031366">
    <property type="component" value="Unassembled WGS sequence"/>
</dbReference>
<gene>
    <name evidence="2" type="ORF">U732_1931</name>
</gene>
<dbReference type="RefSeq" id="WP_039633869.1">
    <property type="nucleotide sequence ID" value="NZ_AYSO01000017.1"/>
</dbReference>
<feature type="domain" description="N-acetyltransferase" evidence="1">
    <location>
        <begin position="9"/>
        <end position="176"/>
    </location>
</feature>
<reference evidence="2 3" key="1">
    <citation type="journal article" date="2015" name="Infect. Genet. Evol.">
        <title>Genomic sequences of six botulinum neurotoxin-producing strains representing three clostridial species illustrate the mobility and diversity of botulinum neurotoxin genes.</title>
        <authorList>
            <person name="Smith T.J."/>
            <person name="Hill K.K."/>
            <person name="Xie G."/>
            <person name="Foley B.T."/>
            <person name="Williamson C.H."/>
            <person name="Foster J.T."/>
            <person name="Johnson S.L."/>
            <person name="Chertkov O."/>
            <person name="Teshima H."/>
            <person name="Gibbons H.S."/>
            <person name="Johnsky L.A."/>
            <person name="Karavis M.A."/>
            <person name="Smith L.A."/>
        </authorList>
    </citation>
    <scope>NUCLEOTIDE SEQUENCE [LARGE SCALE GENOMIC DNA]</scope>
    <source>
        <strain evidence="2 3">CDC 2741</strain>
    </source>
</reference>
<proteinExistence type="predicted"/>
<dbReference type="AlphaFoldDB" id="A0A0C1UGC3"/>
<protein>
    <submittedName>
        <fullName evidence="2">Acetyltransferase family protein</fullName>
    </submittedName>
</protein>
<dbReference type="PROSITE" id="PS51186">
    <property type="entry name" value="GNAT"/>
    <property type="match status" value="1"/>
</dbReference>
<dbReference type="Pfam" id="PF13302">
    <property type="entry name" value="Acetyltransf_3"/>
    <property type="match status" value="1"/>
</dbReference>
<dbReference type="SUPFAM" id="SSF55729">
    <property type="entry name" value="Acyl-CoA N-acyltransferases (Nat)"/>
    <property type="match status" value="1"/>
</dbReference>
<dbReference type="InterPro" id="IPR000182">
    <property type="entry name" value="GNAT_dom"/>
</dbReference>
<dbReference type="InterPro" id="IPR016181">
    <property type="entry name" value="Acyl_CoA_acyltransferase"/>
</dbReference>
<evidence type="ECO:0000313" key="2">
    <source>
        <dbReference type="EMBL" id="KIE46460.1"/>
    </source>
</evidence>
<dbReference type="PANTHER" id="PTHR43415">
    <property type="entry name" value="SPERMIDINE N(1)-ACETYLTRANSFERASE"/>
    <property type="match status" value="1"/>
</dbReference>